<keyword evidence="3 5" id="KW-1133">Transmembrane helix</keyword>
<feature type="transmembrane region" description="Helical" evidence="5">
    <location>
        <begin position="73"/>
        <end position="95"/>
    </location>
</feature>
<dbReference type="AlphaFoldDB" id="A0A411YIC2"/>
<dbReference type="RefSeq" id="WP_131155872.1">
    <property type="nucleotide sequence ID" value="NZ_CP036402.1"/>
</dbReference>
<evidence type="ECO:0000313" key="8">
    <source>
        <dbReference type="Proteomes" id="UP000291469"/>
    </source>
</evidence>
<dbReference type="KEGG" id="erz:ER308_15735"/>
<evidence type="ECO:0000313" key="7">
    <source>
        <dbReference type="EMBL" id="QBI20879.1"/>
    </source>
</evidence>
<feature type="transmembrane region" description="Helical" evidence="5">
    <location>
        <begin position="516"/>
        <end position="538"/>
    </location>
</feature>
<dbReference type="PANTHER" id="PTHR43496:SF1">
    <property type="entry name" value="POLYGALACTURONAN_RHAMNOGALACTURONAN TRANSPORT SYSTEM PERMEASE PROTEIN YTEP"/>
    <property type="match status" value="1"/>
</dbReference>
<comment type="similarity">
    <text evidence="5">Belongs to the binding-protein-dependent transport system permease family.</text>
</comment>
<sequence length="551" mass="59328">MATQTAPRRSATSGLLRQVQQDPSSYVVAAVMAIVLLIFVLWPTVALLFEPRGGDWLDYLTSERLRGITRNTAVMVVLSTVTATVTGFLFAFALTRDDIPGKRFFRFISLLPLVSPPFALGLALLLLFGRRGLLTYELLGLEVDAYGLSGIWIVQTFSLYPVAVLSLASVLRNQSPALEWAARDLGRSWFGVIRTVTLPLAMPGLLSAALLVAMFVLADFGNPLLVGGDYRVLAVEAFMQVTGRFDLGVAAVLSAVLLLPALLFFLIQRRILSHRSYVTVTGKESSLSPIPTPPAVRWGLAVFMGVVTAFLLITYASIFAGAITTTWGIDWSLTADHLDYVLFRTGDLQNSAVYAAIAAFVCAFFAAAAGFFLHRRWVPGRGALDALCVLPAALPGTMLGIAYVITFNTEPLVLTGTAFIIIMSMIIRNLPVGYRSGVSALHQIGSSIDESAADLGASGLRTFRTIMLPLMKGAFTAAFVYAFVKSINTLSAVIFLTSPGNQLASVSIMGLAEHGYWGEAAAMSSALMLITFAALAVFRVATRGRVRLFEL</sequence>
<evidence type="ECO:0000256" key="1">
    <source>
        <dbReference type="ARBA" id="ARBA00004141"/>
    </source>
</evidence>
<dbReference type="InterPro" id="IPR000515">
    <property type="entry name" value="MetI-like"/>
</dbReference>
<dbReference type="OrthoDB" id="6496035at2"/>
<feature type="transmembrane region" description="Helical" evidence="5">
    <location>
        <begin position="192"/>
        <end position="218"/>
    </location>
</feature>
<keyword evidence="8" id="KW-1185">Reference proteome</keyword>
<feature type="transmembrane region" description="Helical" evidence="5">
    <location>
        <begin position="26"/>
        <end position="49"/>
    </location>
</feature>
<reference evidence="7 8" key="1">
    <citation type="submission" date="2019-01" db="EMBL/GenBank/DDBJ databases">
        <title>Egibacter rhizosphaerae EGI 80759T.</title>
        <authorList>
            <person name="Chen D.-D."/>
            <person name="Tian Y."/>
            <person name="Jiao J.-Y."/>
            <person name="Zhang X.-T."/>
            <person name="Zhang Y.-G."/>
            <person name="Zhang Y."/>
            <person name="Xiao M."/>
            <person name="Shu W.-S."/>
            <person name="Li W.-J."/>
        </authorList>
    </citation>
    <scope>NUCLEOTIDE SEQUENCE [LARGE SCALE GENOMIC DNA]</scope>
    <source>
        <strain evidence="7 8">EGI 80759</strain>
    </source>
</reference>
<keyword evidence="5" id="KW-0813">Transport</keyword>
<feature type="transmembrane region" description="Helical" evidence="5">
    <location>
        <begin position="412"/>
        <end position="430"/>
    </location>
</feature>
<evidence type="ECO:0000259" key="6">
    <source>
        <dbReference type="PROSITE" id="PS50928"/>
    </source>
</evidence>
<feature type="transmembrane region" description="Helical" evidence="5">
    <location>
        <begin position="247"/>
        <end position="267"/>
    </location>
</feature>
<feature type="domain" description="ABC transmembrane type-1" evidence="6">
    <location>
        <begin position="348"/>
        <end position="538"/>
    </location>
</feature>
<feature type="transmembrane region" description="Helical" evidence="5">
    <location>
        <begin position="474"/>
        <end position="496"/>
    </location>
</feature>
<feature type="transmembrane region" description="Helical" evidence="5">
    <location>
        <begin position="386"/>
        <end position="406"/>
    </location>
</feature>
<organism evidence="7 8">
    <name type="scientific">Egibacter rhizosphaerae</name>
    <dbReference type="NCBI Taxonomy" id="1670831"/>
    <lineage>
        <taxon>Bacteria</taxon>
        <taxon>Bacillati</taxon>
        <taxon>Actinomycetota</taxon>
        <taxon>Nitriliruptoria</taxon>
        <taxon>Egibacterales</taxon>
        <taxon>Egibacteraceae</taxon>
        <taxon>Egibacter</taxon>
    </lineage>
</organism>
<keyword evidence="2 5" id="KW-0812">Transmembrane</keyword>
<feature type="transmembrane region" description="Helical" evidence="5">
    <location>
        <begin position="352"/>
        <end position="374"/>
    </location>
</feature>
<keyword evidence="4 5" id="KW-0472">Membrane</keyword>
<feature type="transmembrane region" description="Helical" evidence="5">
    <location>
        <begin position="149"/>
        <end position="171"/>
    </location>
</feature>
<accession>A0A411YIC2</accession>
<feature type="transmembrane region" description="Helical" evidence="5">
    <location>
        <begin position="298"/>
        <end position="323"/>
    </location>
</feature>
<feature type="domain" description="ABC transmembrane type-1" evidence="6">
    <location>
        <begin position="69"/>
        <end position="268"/>
    </location>
</feature>
<feature type="transmembrane region" description="Helical" evidence="5">
    <location>
        <begin position="107"/>
        <end position="129"/>
    </location>
</feature>
<gene>
    <name evidence="7" type="ORF">ER308_15735</name>
</gene>
<dbReference type="PANTHER" id="PTHR43496">
    <property type="entry name" value="PROTEIN LPLB"/>
    <property type="match status" value="1"/>
</dbReference>
<dbReference type="GO" id="GO:0055085">
    <property type="term" value="P:transmembrane transport"/>
    <property type="evidence" value="ECO:0007669"/>
    <property type="project" value="InterPro"/>
</dbReference>
<dbReference type="SUPFAM" id="SSF161098">
    <property type="entry name" value="MetI-like"/>
    <property type="match status" value="2"/>
</dbReference>
<dbReference type="Pfam" id="PF00528">
    <property type="entry name" value="BPD_transp_1"/>
    <property type="match status" value="2"/>
</dbReference>
<dbReference type="Gene3D" id="1.10.3720.10">
    <property type="entry name" value="MetI-like"/>
    <property type="match status" value="2"/>
</dbReference>
<evidence type="ECO:0000256" key="5">
    <source>
        <dbReference type="RuleBase" id="RU363032"/>
    </source>
</evidence>
<name>A0A411YIC2_9ACTN</name>
<protein>
    <submittedName>
        <fullName evidence="7">Iron ABC transporter permease</fullName>
    </submittedName>
</protein>
<dbReference type="InterPro" id="IPR035906">
    <property type="entry name" value="MetI-like_sf"/>
</dbReference>
<dbReference type="CDD" id="cd06261">
    <property type="entry name" value="TM_PBP2"/>
    <property type="match status" value="2"/>
</dbReference>
<evidence type="ECO:0000256" key="3">
    <source>
        <dbReference type="ARBA" id="ARBA00022989"/>
    </source>
</evidence>
<dbReference type="PROSITE" id="PS50928">
    <property type="entry name" value="ABC_TM1"/>
    <property type="match status" value="2"/>
</dbReference>
<evidence type="ECO:0000256" key="4">
    <source>
        <dbReference type="ARBA" id="ARBA00023136"/>
    </source>
</evidence>
<evidence type="ECO:0000256" key="2">
    <source>
        <dbReference type="ARBA" id="ARBA00022692"/>
    </source>
</evidence>
<comment type="subcellular location">
    <subcellularLocation>
        <location evidence="5">Cell membrane</location>
        <topology evidence="5">Multi-pass membrane protein</topology>
    </subcellularLocation>
    <subcellularLocation>
        <location evidence="1">Membrane</location>
        <topology evidence="1">Multi-pass membrane protein</topology>
    </subcellularLocation>
</comment>
<dbReference type="EMBL" id="CP036402">
    <property type="protein sequence ID" value="QBI20879.1"/>
    <property type="molecule type" value="Genomic_DNA"/>
</dbReference>
<dbReference type="Proteomes" id="UP000291469">
    <property type="component" value="Chromosome"/>
</dbReference>
<proteinExistence type="inferred from homology"/>
<dbReference type="GO" id="GO:0005886">
    <property type="term" value="C:plasma membrane"/>
    <property type="evidence" value="ECO:0007669"/>
    <property type="project" value="UniProtKB-SubCell"/>
</dbReference>